<dbReference type="Pfam" id="PF17236">
    <property type="entry name" value="SU10_MCP"/>
    <property type="match status" value="1"/>
</dbReference>
<accession>A0A6J5NJH7</accession>
<evidence type="ECO:0008006" key="2">
    <source>
        <dbReference type="Google" id="ProtNLM"/>
    </source>
</evidence>
<sequence length="318" mass="33772">MAAPTNTTTTLVSIGNREDLENVIYRVVAEETPFTSNIGKDKASAITHEWQTETLATPDATNAALEGDDVGTLDAPNLTTRLGNRTQIFRKTGGVSMTQEEVNKAGRASELARQKLLKGKEVARDIEARMIGNYASNVESGATPRRSAGALAWLTSNVSRGAGGSNGGFSAGNVAAATNGTQRTFTETLVKGVLATAFGNGGKPSQAYMGAVHKQQFSAFTGIADIRANVSGKSQATIYGAADVYVNDFGDLTLIPHPYGLTRDFLAIDPEYWAVGTLRPMKTETLARTGDNERFLMTAEKTLVCRNERASAVVADLT</sequence>
<protein>
    <recommendedName>
        <fullName evidence="2">Major head protein</fullName>
    </recommendedName>
</protein>
<dbReference type="InterPro" id="IPR035198">
    <property type="entry name" value="SU10_MCP"/>
</dbReference>
<organism evidence="1">
    <name type="scientific">uncultured Caudovirales phage</name>
    <dbReference type="NCBI Taxonomy" id="2100421"/>
    <lineage>
        <taxon>Viruses</taxon>
        <taxon>Duplodnaviria</taxon>
        <taxon>Heunggongvirae</taxon>
        <taxon>Uroviricota</taxon>
        <taxon>Caudoviricetes</taxon>
        <taxon>Peduoviridae</taxon>
        <taxon>Maltschvirus</taxon>
        <taxon>Maltschvirus maltsch</taxon>
    </lineage>
</organism>
<gene>
    <name evidence="1" type="ORF">UFOVP679_52</name>
</gene>
<dbReference type="EMBL" id="LR796660">
    <property type="protein sequence ID" value="CAB4157886.1"/>
    <property type="molecule type" value="Genomic_DNA"/>
</dbReference>
<proteinExistence type="predicted"/>
<reference evidence="1" key="1">
    <citation type="submission" date="2020-04" db="EMBL/GenBank/DDBJ databases">
        <authorList>
            <person name="Chiriac C."/>
            <person name="Salcher M."/>
            <person name="Ghai R."/>
            <person name="Kavagutti S V."/>
        </authorList>
    </citation>
    <scope>NUCLEOTIDE SEQUENCE</scope>
</reference>
<evidence type="ECO:0000313" key="1">
    <source>
        <dbReference type="EMBL" id="CAB4157886.1"/>
    </source>
</evidence>
<name>A0A6J5NJH7_9CAUD</name>